<evidence type="ECO:0008006" key="4">
    <source>
        <dbReference type="Google" id="ProtNLM"/>
    </source>
</evidence>
<reference evidence="3" key="1">
    <citation type="journal article" date="2018" name="Nat. Microbiol.">
        <title>Leveraging single-cell genomics to expand the fungal tree of life.</title>
        <authorList>
            <person name="Ahrendt S.R."/>
            <person name="Quandt C.A."/>
            <person name="Ciobanu D."/>
            <person name="Clum A."/>
            <person name="Salamov A."/>
            <person name="Andreopoulos B."/>
            <person name="Cheng J.F."/>
            <person name="Woyke T."/>
            <person name="Pelin A."/>
            <person name="Henrissat B."/>
            <person name="Reynolds N.K."/>
            <person name="Benny G.L."/>
            <person name="Smith M.E."/>
            <person name="James T.Y."/>
            <person name="Grigoriev I.V."/>
        </authorList>
    </citation>
    <scope>NUCLEOTIDE SEQUENCE [LARGE SCALE GENOMIC DNA]</scope>
    <source>
        <strain evidence="3">Baker2002</strain>
    </source>
</reference>
<proteinExistence type="predicted"/>
<keyword evidence="1" id="KW-0472">Membrane</keyword>
<sequence length="80" mass="9320">MAGTLKPDPAYERFNIAKEKLGHYFRFKPRSALFNLVFMGFIPAGLTIWSYNTEGTFSFSRLYRTEPVLNPPYVPRKKDL</sequence>
<evidence type="ECO:0000256" key="1">
    <source>
        <dbReference type="SAM" id="Phobius"/>
    </source>
</evidence>
<protein>
    <recommendedName>
        <fullName evidence="4">NADH-ubiquinone oxidoreductase B15 subunit</fullName>
    </recommendedName>
</protein>
<organism evidence="2 3">
    <name type="scientific">Metschnikowia bicuspidata</name>
    <dbReference type="NCBI Taxonomy" id="27322"/>
    <lineage>
        <taxon>Eukaryota</taxon>
        <taxon>Fungi</taxon>
        <taxon>Dikarya</taxon>
        <taxon>Ascomycota</taxon>
        <taxon>Saccharomycotina</taxon>
        <taxon>Pichiomycetes</taxon>
        <taxon>Metschnikowiaceae</taxon>
        <taxon>Metschnikowia</taxon>
    </lineage>
</organism>
<evidence type="ECO:0000313" key="2">
    <source>
        <dbReference type="EMBL" id="RKP29125.1"/>
    </source>
</evidence>
<dbReference type="OrthoDB" id="15108at2759"/>
<keyword evidence="3" id="KW-1185">Reference proteome</keyword>
<keyword evidence="1" id="KW-1133">Transmembrane helix</keyword>
<dbReference type="Proteomes" id="UP000268321">
    <property type="component" value="Unassembled WGS sequence"/>
</dbReference>
<gene>
    <name evidence="2" type="ORF">METBISCDRAFT_31882</name>
</gene>
<evidence type="ECO:0000313" key="3">
    <source>
        <dbReference type="Proteomes" id="UP000268321"/>
    </source>
</evidence>
<feature type="transmembrane region" description="Helical" evidence="1">
    <location>
        <begin position="32"/>
        <end position="51"/>
    </location>
</feature>
<dbReference type="EMBL" id="ML004508">
    <property type="protein sequence ID" value="RKP29125.1"/>
    <property type="molecule type" value="Genomic_DNA"/>
</dbReference>
<name>A0A4P9Z8T8_9ASCO</name>
<keyword evidence="1" id="KW-0812">Transmembrane</keyword>
<dbReference type="AlphaFoldDB" id="A0A4P9Z8T8"/>
<accession>A0A4P9Z8T8</accession>